<keyword evidence="8" id="KW-1185">Reference proteome</keyword>
<evidence type="ECO:0000256" key="5">
    <source>
        <dbReference type="PROSITE-ProRule" id="PRU00354"/>
    </source>
</evidence>
<comment type="function">
    <text evidence="4">Catalyzes the irreversible transfer of a propylamine group from the amino donor S-adenosylmethioninamine (decarboxy-AdoMet) to putrescine (1,4-diaminobutane) to yield spermidine.</text>
</comment>
<dbReference type="HAMAP" id="MF_00198">
    <property type="entry name" value="Spermidine_synth"/>
    <property type="match status" value="1"/>
</dbReference>
<keyword evidence="4" id="KW-1133">Transmembrane helix</keyword>
<comment type="similarity">
    <text evidence="1 4">Belongs to the spermidine/spermine synthase family.</text>
</comment>
<dbReference type="InterPro" id="IPR029063">
    <property type="entry name" value="SAM-dependent_MTases_sf"/>
</dbReference>
<keyword evidence="3 4" id="KW-0620">Polyamine biosynthesis</keyword>
<evidence type="ECO:0000256" key="2">
    <source>
        <dbReference type="ARBA" id="ARBA00022679"/>
    </source>
</evidence>
<dbReference type="EMBL" id="SLUN01000005">
    <property type="protein sequence ID" value="TCL73327.1"/>
    <property type="molecule type" value="Genomic_DNA"/>
</dbReference>
<dbReference type="PANTHER" id="PTHR43317:SF1">
    <property type="entry name" value="THERMOSPERMINE SYNTHASE ACAULIS5"/>
    <property type="match status" value="1"/>
</dbReference>
<keyword evidence="4" id="KW-1003">Cell membrane</keyword>
<evidence type="ECO:0000256" key="4">
    <source>
        <dbReference type="HAMAP-Rule" id="MF_00198"/>
    </source>
</evidence>
<evidence type="ECO:0000313" key="7">
    <source>
        <dbReference type="EMBL" id="TCL73327.1"/>
    </source>
</evidence>
<name>A0A4V2QFU8_HYDET</name>
<dbReference type="GO" id="GO:0010487">
    <property type="term" value="F:thermospermine synthase activity"/>
    <property type="evidence" value="ECO:0007669"/>
    <property type="project" value="TreeGrafter"/>
</dbReference>
<dbReference type="GO" id="GO:0008295">
    <property type="term" value="P:spermidine biosynthetic process"/>
    <property type="evidence" value="ECO:0007669"/>
    <property type="project" value="UniProtKB-UniRule"/>
</dbReference>
<dbReference type="SUPFAM" id="SSF53335">
    <property type="entry name" value="S-adenosyl-L-methionine-dependent methyltransferases"/>
    <property type="match status" value="1"/>
</dbReference>
<comment type="catalytic activity">
    <reaction evidence="4">
        <text>S-adenosyl 3-(methylsulfanyl)propylamine + putrescine = S-methyl-5'-thioadenosine + spermidine + H(+)</text>
        <dbReference type="Rhea" id="RHEA:12721"/>
        <dbReference type="ChEBI" id="CHEBI:15378"/>
        <dbReference type="ChEBI" id="CHEBI:17509"/>
        <dbReference type="ChEBI" id="CHEBI:57443"/>
        <dbReference type="ChEBI" id="CHEBI:57834"/>
        <dbReference type="ChEBI" id="CHEBI:326268"/>
        <dbReference type="EC" id="2.5.1.16"/>
    </reaction>
</comment>
<evidence type="ECO:0000256" key="3">
    <source>
        <dbReference type="ARBA" id="ARBA00023115"/>
    </source>
</evidence>
<gene>
    <name evidence="4" type="primary">speE</name>
    <name evidence="7" type="ORF">EDC14_1005190</name>
</gene>
<feature type="domain" description="PABS" evidence="6">
    <location>
        <begin position="225"/>
        <end position="467"/>
    </location>
</feature>
<dbReference type="NCBIfam" id="NF037959">
    <property type="entry name" value="MFS_SpdSyn"/>
    <property type="match status" value="1"/>
</dbReference>
<dbReference type="PROSITE" id="PS51006">
    <property type="entry name" value="PABS_2"/>
    <property type="match status" value="1"/>
</dbReference>
<feature type="transmembrane region" description="Helical" evidence="4">
    <location>
        <begin position="63"/>
        <end position="83"/>
    </location>
</feature>
<reference evidence="7 8" key="1">
    <citation type="submission" date="2019-03" db="EMBL/GenBank/DDBJ databases">
        <title>Genomic Encyclopedia of Type Strains, Phase IV (KMG-IV): sequencing the most valuable type-strain genomes for metagenomic binning, comparative biology and taxonomic classification.</title>
        <authorList>
            <person name="Goeker M."/>
        </authorList>
    </citation>
    <scope>NUCLEOTIDE SEQUENCE [LARGE SCALE GENOMIC DNA]</scope>
    <source>
        <strain evidence="7 8">LX-B</strain>
    </source>
</reference>
<feature type="transmembrane region" description="Helical" evidence="4">
    <location>
        <begin position="210"/>
        <end position="227"/>
    </location>
</feature>
<dbReference type="Pfam" id="PF01564">
    <property type="entry name" value="Spermine_synth"/>
    <property type="match status" value="1"/>
</dbReference>
<comment type="subunit">
    <text evidence="4">Homodimer or homotetramer.</text>
</comment>
<proteinExistence type="inferred from homology"/>
<comment type="caution">
    <text evidence="4">Lacks conserved residue(s) required for the propagation of feature annotation.</text>
</comment>
<evidence type="ECO:0000313" key="8">
    <source>
        <dbReference type="Proteomes" id="UP000295008"/>
    </source>
</evidence>
<protein>
    <recommendedName>
        <fullName evidence="4">Polyamine aminopropyltransferase</fullName>
    </recommendedName>
    <alternativeName>
        <fullName evidence="4">Putrescine aminopropyltransferase</fullName>
        <shortName evidence="4">PAPT</shortName>
    </alternativeName>
    <alternativeName>
        <fullName evidence="4">Spermidine synthase</fullName>
        <shortName evidence="4">SPDS</shortName>
        <shortName evidence="4">SPDSY</shortName>
        <ecNumber evidence="4">2.5.1.16</ecNumber>
    </alternativeName>
</protein>
<dbReference type="PANTHER" id="PTHR43317">
    <property type="entry name" value="THERMOSPERMINE SYNTHASE ACAULIS5"/>
    <property type="match status" value="1"/>
</dbReference>
<organism evidence="7 8">
    <name type="scientific">Hydrogenispora ethanolica</name>
    <dbReference type="NCBI Taxonomy" id="1082276"/>
    <lineage>
        <taxon>Bacteria</taxon>
        <taxon>Bacillati</taxon>
        <taxon>Bacillota</taxon>
        <taxon>Hydrogenispora</taxon>
    </lineage>
</organism>
<feature type="transmembrane region" description="Helical" evidence="4">
    <location>
        <begin position="168"/>
        <end position="189"/>
    </location>
</feature>
<comment type="caution">
    <text evidence="7">The sequence shown here is derived from an EMBL/GenBank/DDBJ whole genome shotgun (WGS) entry which is preliminary data.</text>
</comment>
<dbReference type="CDD" id="cd02440">
    <property type="entry name" value="AdoMet_MTases"/>
    <property type="match status" value="1"/>
</dbReference>
<dbReference type="AlphaFoldDB" id="A0A4V2QFU8"/>
<feature type="binding site" evidence="4">
    <location>
        <begin position="358"/>
        <end position="359"/>
    </location>
    <ligand>
        <name>S-methyl-5'-thioadenosine</name>
        <dbReference type="ChEBI" id="CHEBI:17509"/>
    </ligand>
</feature>
<keyword evidence="4" id="KW-0812">Transmembrane</keyword>
<dbReference type="InterPro" id="IPR001045">
    <property type="entry name" value="Spermi_synthase"/>
</dbReference>
<accession>A0A4V2QFU8</accession>
<keyword evidence="4" id="KW-0745">Spermidine biosynthesis</keyword>
<comment type="pathway">
    <text evidence="4">Amine and polyamine biosynthesis; spermidine biosynthesis; spermidine from putrescine: step 1/1.</text>
</comment>
<feature type="binding site" evidence="4">
    <location>
        <position position="331"/>
    </location>
    <ligand>
        <name>S-methyl-5'-thioadenosine</name>
        <dbReference type="ChEBI" id="CHEBI:17509"/>
    </ligand>
</feature>
<evidence type="ECO:0000259" key="6">
    <source>
        <dbReference type="PROSITE" id="PS51006"/>
    </source>
</evidence>
<dbReference type="GO" id="GO:0005886">
    <property type="term" value="C:plasma membrane"/>
    <property type="evidence" value="ECO:0007669"/>
    <property type="project" value="UniProtKB-SubCell"/>
</dbReference>
<dbReference type="UniPathway" id="UPA00248">
    <property type="reaction ID" value="UER00314"/>
</dbReference>
<keyword evidence="4" id="KW-0472">Membrane</keyword>
<dbReference type="EC" id="2.5.1.16" evidence="4"/>
<sequence>MLYLTVFLSGAILMSLEMVGSRILAPSFGSSIYIWGSLIVVVMAALTLGYYGGGRLADRRPDLGMLGLILGLAGVYVGFLPFWSTPVNILCSGFGPRTGSLLAALAFFFLPSLLLATISPFAIKLATSNLTTIGNTAGHLSAISSAGSIIGTLLTSFFLIPAIGVRNIVHSLGALLLGLALLILVAVELERRRTAGAPEAAGSRAGALRRWRIFLVLLALALLGFFWRSTPQRTSFYTPEEIRYERDSLYHHVIVAQVGTRRNLHFDNSYQSAMDLDQPLEMVFGYTSYLHLGVVAVPEPERMLFIGLGGGSAPKKFLHDYPSLKQVDVVEIDPEVVRVARDYFALPRTAKLRVYTQDGRLFVDQRAGAIAAGKIRPYDLVVIDAYSESTIPYHLATYQFFRSVRRVLDRDGAVVSNVIGAIKGSRSGLLRAMGHTYAAVFPQVYLFPVGIWDESDSYERNMILIATRNPRRWSPRTWRDRAEALFRAGRIREDVPSYAQTLVDEPRLRKNGWYEGLSLLTDDYAPVDTLQNPLL</sequence>
<keyword evidence="2 4" id="KW-0808">Transferase</keyword>
<dbReference type="GO" id="GO:0004766">
    <property type="term" value="F:spermidine synthase activity"/>
    <property type="evidence" value="ECO:0007669"/>
    <property type="project" value="UniProtKB-UniRule"/>
</dbReference>
<feature type="active site" description="Proton acceptor" evidence="4 5">
    <location>
        <position position="384"/>
    </location>
</feature>
<feature type="transmembrane region" description="Helical" evidence="4">
    <location>
        <begin position="31"/>
        <end position="51"/>
    </location>
</feature>
<dbReference type="RefSeq" id="WP_165907843.1">
    <property type="nucleotide sequence ID" value="NZ_SLUN01000005.1"/>
</dbReference>
<feature type="transmembrane region" description="Helical" evidence="4">
    <location>
        <begin position="138"/>
        <end position="162"/>
    </location>
</feature>
<comment type="subcellular location">
    <subcellularLocation>
        <location evidence="4">Cell membrane</location>
        <topology evidence="4">Multi-pass membrane protein</topology>
    </subcellularLocation>
</comment>
<dbReference type="InterPro" id="IPR030374">
    <property type="entry name" value="PABS"/>
</dbReference>
<dbReference type="Gene3D" id="3.40.50.150">
    <property type="entry name" value="Vaccinia Virus protein VP39"/>
    <property type="match status" value="1"/>
</dbReference>
<feature type="transmembrane region" description="Helical" evidence="4">
    <location>
        <begin position="103"/>
        <end position="126"/>
    </location>
</feature>
<dbReference type="Proteomes" id="UP000295008">
    <property type="component" value="Unassembled WGS sequence"/>
</dbReference>
<evidence type="ECO:0000256" key="1">
    <source>
        <dbReference type="ARBA" id="ARBA00007867"/>
    </source>
</evidence>